<protein>
    <submittedName>
        <fullName evidence="2">PH domain-containing protein</fullName>
    </submittedName>
</protein>
<feature type="transmembrane region" description="Helical" evidence="1">
    <location>
        <begin position="163"/>
        <end position="182"/>
    </location>
</feature>
<feature type="transmembrane region" description="Helical" evidence="1">
    <location>
        <begin position="111"/>
        <end position="133"/>
    </location>
</feature>
<feature type="transmembrane region" description="Helical" evidence="1">
    <location>
        <begin position="51"/>
        <end position="72"/>
    </location>
</feature>
<evidence type="ECO:0000313" key="3">
    <source>
        <dbReference type="Proteomes" id="UP000199062"/>
    </source>
</evidence>
<feature type="transmembrane region" description="Helical" evidence="1">
    <location>
        <begin position="84"/>
        <end position="105"/>
    </location>
</feature>
<dbReference type="EMBL" id="FOZK01000001">
    <property type="protein sequence ID" value="SFR93632.1"/>
    <property type="molecule type" value="Genomic_DNA"/>
</dbReference>
<accession>A0A1I6KQU7</accession>
<evidence type="ECO:0000313" key="2">
    <source>
        <dbReference type="EMBL" id="SFR93632.1"/>
    </source>
</evidence>
<keyword evidence="1" id="KW-0812">Transmembrane</keyword>
<reference evidence="2 3" key="1">
    <citation type="submission" date="2016-10" db="EMBL/GenBank/DDBJ databases">
        <authorList>
            <person name="de Groot N.N."/>
        </authorList>
    </citation>
    <scope>NUCLEOTIDE SEQUENCE [LARGE SCALE GENOMIC DNA]</scope>
    <source>
        <strain evidence="2 3">CGMCC 1.10457</strain>
    </source>
</reference>
<sequence length="280" mass="29245">MSRPALQVADPTPVRRSDPVFGIAAGLYLALLLSPAVLLAVSVTGWTEPGVLYGTFLVTGVGALALAGLVFSRHPGLVPRLGSSPLAWLPAVMGVVVAAGALATFEYAGGLSVLGAFFGLFAALVGTLLGALARSRYANAVLEDAAEQLAFEAGWPQGPRNRVYAVAGVVAGLSAIGWLAGVVAGFDWLVTLCQMGFSLGLVTSVVGRSRTYRVTSAGLAVDEPLRTRLLPWSAFEGWDRTDDAIEVRRPWRVDVRLATDDLADPDAVADALARHLPARA</sequence>
<name>A0A1I6KQU7_9EURY</name>
<feature type="transmembrane region" description="Helical" evidence="1">
    <location>
        <begin position="20"/>
        <end position="45"/>
    </location>
</feature>
<dbReference type="OrthoDB" id="271870at2157"/>
<dbReference type="RefSeq" id="WP_089815051.1">
    <property type="nucleotide sequence ID" value="NZ_FOZK01000001.1"/>
</dbReference>
<keyword evidence="1" id="KW-0472">Membrane</keyword>
<dbReference type="AlphaFoldDB" id="A0A1I6KQU7"/>
<evidence type="ECO:0000256" key="1">
    <source>
        <dbReference type="SAM" id="Phobius"/>
    </source>
</evidence>
<proteinExistence type="predicted"/>
<dbReference type="Proteomes" id="UP000199062">
    <property type="component" value="Unassembled WGS sequence"/>
</dbReference>
<dbReference type="STRING" id="767519.SAMN05216559_1338"/>
<keyword evidence="3" id="KW-1185">Reference proteome</keyword>
<keyword evidence="1" id="KW-1133">Transmembrane helix</keyword>
<organism evidence="2 3">
    <name type="scientific">Halomicrobium zhouii</name>
    <dbReference type="NCBI Taxonomy" id="767519"/>
    <lineage>
        <taxon>Archaea</taxon>
        <taxon>Methanobacteriati</taxon>
        <taxon>Methanobacteriota</taxon>
        <taxon>Stenosarchaea group</taxon>
        <taxon>Halobacteria</taxon>
        <taxon>Halobacteriales</taxon>
        <taxon>Haloarculaceae</taxon>
        <taxon>Halomicrobium</taxon>
    </lineage>
</organism>
<gene>
    <name evidence="2" type="ORF">SAMN05216559_1338</name>
</gene>